<sequence>MMSVGVCEIVVVVYTCRDFGPKIYLIDTVDFAEFQVESKLRRVMRGMGKVEYPKAYHCPIGHPCYCAYWYYPTVTIAATTTITSPVSTPIIVVIPAIVVAVLALCITIVVANVVNLVGRLRDINIMSHGKTNISYNFLCKINFF</sequence>
<proteinExistence type="predicted"/>
<accession>A0AA86SXL2</accession>
<dbReference type="Proteomes" id="UP001189624">
    <property type="component" value="Chromosome 9"/>
</dbReference>
<evidence type="ECO:0000256" key="1">
    <source>
        <dbReference type="SAM" id="Phobius"/>
    </source>
</evidence>
<feature type="transmembrane region" description="Helical" evidence="1">
    <location>
        <begin position="90"/>
        <end position="117"/>
    </location>
</feature>
<organism evidence="2 3">
    <name type="scientific">Sphenostylis stenocarpa</name>
    <dbReference type="NCBI Taxonomy" id="92480"/>
    <lineage>
        <taxon>Eukaryota</taxon>
        <taxon>Viridiplantae</taxon>
        <taxon>Streptophyta</taxon>
        <taxon>Embryophyta</taxon>
        <taxon>Tracheophyta</taxon>
        <taxon>Spermatophyta</taxon>
        <taxon>Magnoliopsida</taxon>
        <taxon>eudicotyledons</taxon>
        <taxon>Gunneridae</taxon>
        <taxon>Pentapetalae</taxon>
        <taxon>rosids</taxon>
        <taxon>fabids</taxon>
        <taxon>Fabales</taxon>
        <taxon>Fabaceae</taxon>
        <taxon>Papilionoideae</taxon>
        <taxon>50 kb inversion clade</taxon>
        <taxon>NPAAA clade</taxon>
        <taxon>indigoferoid/millettioid clade</taxon>
        <taxon>Phaseoleae</taxon>
        <taxon>Sphenostylis</taxon>
    </lineage>
</organism>
<keyword evidence="1" id="KW-0472">Membrane</keyword>
<evidence type="ECO:0000313" key="3">
    <source>
        <dbReference type="Proteomes" id="UP001189624"/>
    </source>
</evidence>
<keyword evidence="3" id="KW-1185">Reference proteome</keyword>
<evidence type="ECO:0000313" key="2">
    <source>
        <dbReference type="EMBL" id="CAJ1974848.1"/>
    </source>
</evidence>
<dbReference type="AlphaFoldDB" id="A0AA86SXL2"/>
<dbReference type="Gramene" id="rna-AYBTSS11_LOCUS26933">
    <property type="protein sequence ID" value="CAJ1974848.1"/>
    <property type="gene ID" value="gene-AYBTSS11_LOCUS26933"/>
</dbReference>
<reference evidence="2" key="1">
    <citation type="submission" date="2023-10" db="EMBL/GenBank/DDBJ databases">
        <authorList>
            <person name="Domelevo Entfellner J.-B."/>
        </authorList>
    </citation>
    <scope>NUCLEOTIDE SEQUENCE</scope>
</reference>
<keyword evidence="1" id="KW-1133">Transmembrane helix</keyword>
<name>A0AA86SXL2_9FABA</name>
<dbReference type="EMBL" id="OY731406">
    <property type="protein sequence ID" value="CAJ1974848.1"/>
    <property type="molecule type" value="Genomic_DNA"/>
</dbReference>
<protein>
    <submittedName>
        <fullName evidence="2">Uncharacterized protein</fullName>
    </submittedName>
</protein>
<gene>
    <name evidence="2" type="ORF">AYBTSS11_LOCUS26933</name>
</gene>
<keyword evidence="1" id="KW-0812">Transmembrane</keyword>